<comment type="caution">
    <text evidence="4">The sequence shown here is derived from an EMBL/GenBank/DDBJ whole genome shotgun (WGS) entry which is preliminary data.</text>
</comment>
<dbReference type="Pfam" id="PF07228">
    <property type="entry name" value="SpoIIE"/>
    <property type="match status" value="1"/>
</dbReference>
<evidence type="ECO:0000313" key="5">
    <source>
        <dbReference type="Proteomes" id="UP001078443"/>
    </source>
</evidence>
<evidence type="ECO:0000256" key="2">
    <source>
        <dbReference type="SAM" id="Phobius"/>
    </source>
</evidence>
<keyword evidence="5" id="KW-1185">Reference proteome</keyword>
<keyword evidence="2" id="KW-0472">Membrane</keyword>
<evidence type="ECO:0000256" key="1">
    <source>
        <dbReference type="ARBA" id="ARBA00022801"/>
    </source>
</evidence>
<evidence type="ECO:0000313" key="4">
    <source>
        <dbReference type="EMBL" id="MCY6485718.1"/>
    </source>
</evidence>
<keyword evidence="1 4" id="KW-0378">Hydrolase</keyword>
<dbReference type="PANTHER" id="PTHR43156">
    <property type="entry name" value="STAGE II SPORULATION PROTEIN E-RELATED"/>
    <property type="match status" value="1"/>
</dbReference>
<dbReference type="InterPro" id="IPR045768">
    <property type="entry name" value="SpoIIE_N"/>
</dbReference>
<keyword evidence="2" id="KW-0812">Transmembrane</keyword>
<dbReference type="InterPro" id="IPR001932">
    <property type="entry name" value="PPM-type_phosphatase-like_dom"/>
</dbReference>
<dbReference type="NCBIfam" id="TIGR02865">
    <property type="entry name" value="spore_II_E"/>
    <property type="match status" value="1"/>
</dbReference>
<keyword evidence="2" id="KW-1133">Transmembrane helix</keyword>
<dbReference type="RefSeq" id="WP_268042295.1">
    <property type="nucleotide sequence ID" value="NZ_JAPQER010000009.1"/>
</dbReference>
<dbReference type="EC" id="3.1.3.16" evidence="4"/>
<feature type="transmembrane region" description="Helical" evidence="2">
    <location>
        <begin position="251"/>
        <end position="268"/>
    </location>
</feature>
<dbReference type="Proteomes" id="UP001078443">
    <property type="component" value="Unassembled WGS sequence"/>
</dbReference>
<dbReference type="Gene3D" id="3.60.40.10">
    <property type="entry name" value="PPM-type phosphatase domain"/>
    <property type="match status" value="1"/>
</dbReference>
<proteinExistence type="predicted"/>
<organism evidence="4 5">
    <name type="scientific">Clostridium aestuarii</name>
    <dbReference type="NCBI Taxonomy" id="338193"/>
    <lineage>
        <taxon>Bacteria</taxon>
        <taxon>Bacillati</taxon>
        <taxon>Bacillota</taxon>
        <taxon>Clostridia</taxon>
        <taxon>Eubacteriales</taxon>
        <taxon>Clostridiaceae</taxon>
        <taxon>Clostridium</taxon>
    </lineage>
</organism>
<feature type="transmembrane region" description="Helical" evidence="2">
    <location>
        <begin position="121"/>
        <end position="142"/>
    </location>
</feature>
<dbReference type="SMART" id="SM00331">
    <property type="entry name" value="PP2C_SIG"/>
    <property type="match status" value="1"/>
</dbReference>
<feature type="transmembrane region" description="Helical" evidence="2">
    <location>
        <begin position="297"/>
        <end position="317"/>
    </location>
</feature>
<protein>
    <submittedName>
        <fullName evidence="4">Stage II sporulation protein E</fullName>
        <ecNumber evidence="4">3.1.3.16</ecNumber>
    </submittedName>
</protein>
<feature type="transmembrane region" description="Helical" evidence="2">
    <location>
        <begin position="148"/>
        <end position="167"/>
    </location>
</feature>
<sequence length="799" mass="89962">MQYGVEIFPYKRFKEKIKEKKDNKQMNYIHVSKILIYFISSLLISRVLLLNIDNSTAPFGITFLIAMYVQKEKNNILPITIGGVAGYITIYNKVSDFPSYLIIIVTITALNYLLNRNSKTIKLSIIFIAIFTELLICEFIVRNLTLKIAFLTTFLQMLCILPLYFILERSIICIKELKTKHLFRSEEIISMAILISLIISGTWGMQIFQISLRNILALGFILILSYINGSTIGAASGIAIGTIIGISSNDILVFISVYGLCGFIAGIFKENGKWLSGFSYIITFLILKLYSNIGIEFKLVEVLIVVAIFFIVPNSIYKRINLELDWEKKQEYLNKNYVDKIKELLVQRLDNFSNVLYNVSNTLNDLADNEKLEMKNKSSALIENLADRVCSNCNMNNMCWKREAYYTYAAFGELIQNLQEGKKNQVPKEIDKKCIKRATLLNNGEDIVIKHVIKETWRKTIGEGRQILAGQINSMGDSLKEVINEFNSEIKIDSDSEKKIRKVLDSNRIKFNDVFCFLDKNNRLIVRLDLKSCGGTQLCAKKILPLINQVIDKSMCASDKGCSINPKTSECNILFEEMPKYHIASYVKRKCKSGEKYNGDSYVFGKSGDGDYMCVISDGMGSGPQAGQESKAVVELIEKFISSGFSKTMAINAINSIMSLKFSEDEKFTTLDLSGIDLYSGQINFMKVGAVASFIKSGKKVEVISSKTLPIGVLDKADVEIINKKVKNGDIIVMLSDGVVDYDSDNIGNVDWVVKYLKDSNSNNPKELVEGLIEKAKELSGGKVKDDMTAIVSKVYNLY</sequence>
<dbReference type="PROSITE" id="PS51746">
    <property type="entry name" value="PPM_2"/>
    <property type="match status" value="1"/>
</dbReference>
<dbReference type="GO" id="GO:0004722">
    <property type="term" value="F:protein serine/threonine phosphatase activity"/>
    <property type="evidence" value="ECO:0007669"/>
    <property type="project" value="UniProtKB-EC"/>
</dbReference>
<feature type="transmembrane region" description="Helical" evidence="2">
    <location>
        <begin position="274"/>
        <end position="290"/>
    </location>
</feature>
<feature type="transmembrane region" description="Helical" evidence="2">
    <location>
        <begin position="97"/>
        <end position="114"/>
    </location>
</feature>
<reference evidence="4" key="1">
    <citation type="submission" date="2022-12" db="EMBL/GenBank/DDBJ databases">
        <authorList>
            <person name="Wang J."/>
        </authorList>
    </citation>
    <scope>NUCLEOTIDE SEQUENCE</scope>
    <source>
        <strain evidence="4">HY-45-18</strain>
    </source>
</reference>
<name>A0ABT4D3A3_9CLOT</name>
<accession>A0ABT4D3A3</accession>
<dbReference type="Pfam" id="PF19732">
    <property type="entry name" value="SpoIIE_N"/>
    <property type="match status" value="1"/>
</dbReference>
<dbReference type="EMBL" id="JAPQER010000009">
    <property type="protein sequence ID" value="MCY6485718.1"/>
    <property type="molecule type" value="Genomic_DNA"/>
</dbReference>
<feature type="transmembrane region" description="Helical" evidence="2">
    <location>
        <begin position="215"/>
        <end position="244"/>
    </location>
</feature>
<gene>
    <name evidence="4" type="primary">spoIIE</name>
    <name evidence="4" type="ORF">OW763_15440</name>
</gene>
<dbReference type="PANTHER" id="PTHR43156:SF2">
    <property type="entry name" value="STAGE II SPORULATION PROTEIN E"/>
    <property type="match status" value="1"/>
</dbReference>
<feature type="domain" description="PPM-type phosphatase" evidence="3">
    <location>
        <begin position="580"/>
        <end position="795"/>
    </location>
</feature>
<feature type="transmembrane region" description="Helical" evidence="2">
    <location>
        <begin position="34"/>
        <end position="53"/>
    </location>
</feature>
<dbReference type="SUPFAM" id="SSF81606">
    <property type="entry name" value="PP2C-like"/>
    <property type="match status" value="1"/>
</dbReference>
<evidence type="ECO:0000259" key="3">
    <source>
        <dbReference type="PROSITE" id="PS51746"/>
    </source>
</evidence>
<dbReference type="InterPro" id="IPR036457">
    <property type="entry name" value="PPM-type-like_dom_sf"/>
</dbReference>
<dbReference type="InterPro" id="IPR014221">
    <property type="entry name" value="SpoII_E"/>
</dbReference>
<dbReference type="InterPro" id="IPR052016">
    <property type="entry name" value="Bact_Sigma-Reg"/>
</dbReference>
<feature type="transmembrane region" description="Helical" evidence="2">
    <location>
        <begin position="188"/>
        <end position="209"/>
    </location>
</feature>